<comment type="caution">
    <text evidence="2">The sequence shown here is derived from an EMBL/GenBank/DDBJ whole genome shotgun (WGS) entry which is preliminary data.</text>
</comment>
<reference evidence="2 3" key="1">
    <citation type="submission" date="2020-02" db="EMBL/GenBank/DDBJ databases">
        <title>Whole-genome analyses of novel actinobacteria.</title>
        <authorList>
            <person name="Sahin N."/>
            <person name="Tokatli A."/>
        </authorList>
    </citation>
    <scope>NUCLEOTIDE SEQUENCE [LARGE SCALE GENOMIC DNA]</scope>
    <source>
        <strain evidence="2 3">YC504</strain>
    </source>
</reference>
<gene>
    <name evidence="2" type="ORF">G6045_14150</name>
</gene>
<dbReference type="Proteomes" id="UP000481109">
    <property type="component" value="Unassembled WGS sequence"/>
</dbReference>
<evidence type="ECO:0000313" key="2">
    <source>
        <dbReference type="EMBL" id="NGO76800.1"/>
    </source>
</evidence>
<name>A0A6G4XIY4_9ACTN</name>
<dbReference type="AlphaFoldDB" id="A0A6G4XIY4"/>
<accession>A0A6G4XIY4</accession>
<sequence length="123" mass="12587">MDHVQVVLSECSVADADTVFNVLRAHFPSDRGAGTPQQTGDSAPKVWTGGFVAAHSPARGPGVLLAGPVTATLQGGPVAVARLREALDAAFVVADLGAASGDQEIESQLRLTRPEHGAPPGNR</sequence>
<keyword evidence="3" id="KW-1185">Reference proteome</keyword>
<evidence type="ECO:0000256" key="1">
    <source>
        <dbReference type="SAM" id="MobiDB-lite"/>
    </source>
</evidence>
<organism evidence="2 3">
    <name type="scientific">Streptomyces mesophilus</name>
    <dbReference type="NCBI Taxonomy" id="1775132"/>
    <lineage>
        <taxon>Bacteria</taxon>
        <taxon>Bacillati</taxon>
        <taxon>Actinomycetota</taxon>
        <taxon>Actinomycetes</taxon>
        <taxon>Kitasatosporales</taxon>
        <taxon>Streptomycetaceae</taxon>
        <taxon>Streptomyces</taxon>
    </lineage>
</organism>
<evidence type="ECO:0000313" key="3">
    <source>
        <dbReference type="Proteomes" id="UP000481109"/>
    </source>
</evidence>
<proteinExistence type="predicted"/>
<protein>
    <submittedName>
        <fullName evidence="2">Uncharacterized protein</fullName>
    </submittedName>
</protein>
<dbReference type="EMBL" id="JAAKZW010000046">
    <property type="protein sequence ID" value="NGO76800.1"/>
    <property type="molecule type" value="Genomic_DNA"/>
</dbReference>
<feature type="region of interest" description="Disordered" evidence="1">
    <location>
        <begin position="103"/>
        <end position="123"/>
    </location>
</feature>